<comment type="similarity">
    <text evidence="8">Belongs to the NAD kinase family.</text>
</comment>
<dbReference type="GO" id="GO:0046872">
    <property type="term" value="F:metal ion binding"/>
    <property type="evidence" value="ECO:0007669"/>
    <property type="project" value="UniProtKB-UniRule"/>
</dbReference>
<evidence type="ECO:0000256" key="6">
    <source>
        <dbReference type="ARBA" id="ARBA00023027"/>
    </source>
</evidence>
<feature type="binding site" evidence="8">
    <location>
        <position position="168"/>
    </location>
    <ligand>
        <name>NAD(+)</name>
        <dbReference type="ChEBI" id="CHEBI:57540"/>
    </ligand>
</feature>
<reference evidence="9 10" key="1">
    <citation type="submission" date="2020-07" db="EMBL/GenBank/DDBJ databases">
        <title>Roseicoccus Jingziensis gen. nov., sp. nov., isolated from coastal seawater.</title>
        <authorList>
            <person name="Feng X."/>
        </authorList>
    </citation>
    <scope>NUCLEOTIDE SEQUENCE [LARGE SCALE GENOMIC DNA]</scope>
    <source>
        <strain evidence="9 10">N1E253</strain>
    </source>
</reference>
<dbReference type="Gene3D" id="3.40.50.10330">
    <property type="entry name" value="Probable inorganic polyphosphate/atp-NAD kinase, domain 1"/>
    <property type="match status" value="1"/>
</dbReference>
<organism evidence="9 10">
    <name type="scientific">Oceaniferula marina</name>
    <dbReference type="NCBI Taxonomy" id="2748318"/>
    <lineage>
        <taxon>Bacteria</taxon>
        <taxon>Pseudomonadati</taxon>
        <taxon>Verrucomicrobiota</taxon>
        <taxon>Verrucomicrobiia</taxon>
        <taxon>Verrucomicrobiales</taxon>
        <taxon>Verrucomicrobiaceae</taxon>
        <taxon>Oceaniferula</taxon>
    </lineage>
</organism>
<dbReference type="SUPFAM" id="SSF111331">
    <property type="entry name" value="NAD kinase/diacylglycerol kinase-like"/>
    <property type="match status" value="1"/>
</dbReference>
<dbReference type="Pfam" id="PF01513">
    <property type="entry name" value="NAD_kinase"/>
    <property type="match status" value="1"/>
</dbReference>
<name>A0A851GQ74_9BACT</name>
<dbReference type="FunFam" id="2.60.200.30:FF:000009">
    <property type="entry name" value="Poly(P)/ATP NAD kinase"/>
    <property type="match status" value="1"/>
</dbReference>
<accession>A0A851GQ74</accession>
<comment type="caution">
    <text evidence="9">The sequence shown here is derived from an EMBL/GenBank/DDBJ whole genome shotgun (WGS) entry which is preliminary data.</text>
</comment>
<evidence type="ECO:0000313" key="9">
    <source>
        <dbReference type="EMBL" id="NWK56304.1"/>
    </source>
</evidence>
<dbReference type="InterPro" id="IPR017437">
    <property type="entry name" value="ATP-NAD_kinase_PpnK-typ_C"/>
</dbReference>
<dbReference type="RefSeq" id="WP_178933089.1">
    <property type="nucleotide sequence ID" value="NZ_JACBAZ010000004.1"/>
</dbReference>
<feature type="binding site" evidence="8">
    <location>
        <begin position="181"/>
        <end position="186"/>
    </location>
    <ligand>
        <name>NAD(+)</name>
        <dbReference type="ChEBI" id="CHEBI:57540"/>
    </ligand>
</feature>
<comment type="catalytic activity">
    <reaction evidence="7 8">
        <text>NAD(+) + ATP = ADP + NADP(+) + H(+)</text>
        <dbReference type="Rhea" id="RHEA:18629"/>
        <dbReference type="ChEBI" id="CHEBI:15378"/>
        <dbReference type="ChEBI" id="CHEBI:30616"/>
        <dbReference type="ChEBI" id="CHEBI:57540"/>
        <dbReference type="ChEBI" id="CHEBI:58349"/>
        <dbReference type="ChEBI" id="CHEBI:456216"/>
        <dbReference type="EC" id="2.7.1.23"/>
    </reaction>
</comment>
<dbReference type="EMBL" id="JACBAZ010000004">
    <property type="protein sequence ID" value="NWK56304.1"/>
    <property type="molecule type" value="Genomic_DNA"/>
</dbReference>
<keyword evidence="1 8" id="KW-0808">Transferase</keyword>
<feature type="binding site" evidence="8">
    <location>
        <position position="151"/>
    </location>
    <ligand>
        <name>NAD(+)</name>
        <dbReference type="ChEBI" id="CHEBI:57540"/>
    </ligand>
</feature>
<comment type="caution">
    <text evidence="8">Lacks conserved residue(s) required for the propagation of feature annotation.</text>
</comment>
<keyword evidence="8" id="KW-0963">Cytoplasm</keyword>
<dbReference type="GO" id="GO:0051287">
    <property type="term" value="F:NAD binding"/>
    <property type="evidence" value="ECO:0007669"/>
    <property type="project" value="UniProtKB-ARBA"/>
</dbReference>
<keyword evidence="10" id="KW-1185">Reference proteome</keyword>
<sequence>MNVGIIANPHKKGARTTLINLCEALEKKKITWSLETETADIIGSPDGVDARTFGDSCDVVAVLGGDGTMLNASSKIGSVDIPVAGINIGTLGFLTTCTDTELDLFADAVASGNYQLIKRLQLRATITSNDGSRQYFRALNEITLTRGHTGRLVSLDAWVDGELLNHYRADGLIVSTATGSTAYSLSAGGPLIAPKADVYVITPICPHSLSNRSLVVSDSSVVELAPASDSSCPMLFTVDGRDVVDIKQGSRITVEQAGHALPLLRIADRTFFSTLRQKLGWG</sequence>
<dbReference type="HAMAP" id="MF_00361">
    <property type="entry name" value="NAD_kinase"/>
    <property type="match status" value="1"/>
</dbReference>
<comment type="subcellular location">
    <subcellularLocation>
        <location evidence="8">Cytoplasm</location>
    </subcellularLocation>
</comment>
<feature type="binding site" evidence="8">
    <location>
        <begin position="66"/>
        <end position="67"/>
    </location>
    <ligand>
        <name>NAD(+)</name>
        <dbReference type="ChEBI" id="CHEBI:57540"/>
    </ligand>
</feature>
<dbReference type="InterPro" id="IPR017438">
    <property type="entry name" value="ATP-NAD_kinase_N"/>
</dbReference>
<comment type="function">
    <text evidence="8">Involved in the regulation of the intracellular balance of NAD and NADP, and is a key enzyme in the biosynthesis of NADP. Catalyzes specifically the phosphorylation on 2'-hydroxyl of the adenosine moiety of NAD to yield NADP.</text>
</comment>
<keyword evidence="5 8" id="KW-0521">NADP</keyword>
<dbReference type="GO" id="GO:0005524">
    <property type="term" value="F:ATP binding"/>
    <property type="evidence" value="ECO:0007669"/>
    <property type="project" value="UniProtKB-KW"/>
</dbReference>
<evidence type="ECO:0000256" key="8">
    <source>
        <dbReference type="HAMAP-Rule" id="MF_00361"/>
    </source>
</evidence>
<evidence type="ECO:0000313" key="10">
    <source>
        <dbReference type="Proteomes" id="UP000557872"/>
    </source>
</evidence>
<evidence type="ECO:0000256" key="4">
    <source>
        <dbReference type="ARBA" id="ARBA00022840"/>
    </source>
</evidence>
<keyword evidence="2 8" id="KW-0547">Nucleotide-binding</keyword>
<dbReference type="PANTHER" id="PTHR20275">
    <property type="entry name" value="NAD KINASE"/>
    <property type="match status" value="1"/>
</dbReference>
<evidence type="ECO:0000256" key="2">
    <source>
        <dbReference type="ARBA" id="ARBA00022741"/>
    </source>
</evidence>
<protein>
    <recommendedName>
        <fullName evidence="8">NAD kinase</fullName>
        <ecNumber evidence="8">2.7.1.23</ecNumber>
    </recommendedName>
    <alternativeName>
        <fullName evidence="8">ATP-dependent NAD kinase</fullName>
    </alternativeName>
</protein>
<dbReference type="Gene3D" id="2.60.200.30">
    <property type="entry name" value="Probable inorganic polyphosphate/atp-NAD kinase, domain 2"/>
    <property type="match status" value="1"/>
</dbReference>
<evidence type="ECO:0000256" key="1">
    <source>
        <dbReference type="ARBA" id="ARBA00022679"/>
    </source>
</evidence>
<dbReference type="Proteomes" id="UP000557872">
    <property type="component" value="Unassembled WGS sequence"/>
</dbReference>
<dbReference type="PANTHER" id="PTHR20275:SF0">
    <property type="entry name" value="NAD KINASE"/>
    <property type="match status" value="1"/>
</dbReference>
<dbReference type="AlphaFoldDB" id="A0A851GQ74"/>
<dbReference type="GO" id="GO:0003951">
    <property type="term" value="F:NAD+ kinase activity"/>
    <property type="evidence" value="ECO:0007669"/>
    <property type="project" value="UniProtKB-UniRule"/>
</dbReference>
<evidence type="ECO:0000256" key="3">
    <source>
        <dbReference type="ARBA" id="ARBA00022777"/>
    </source>
</evidence>
<dbReference type="InterPro" id="IPR016064">
    <property type="entry name" value="NAD/diacylglycerol_kinase_sf"/>
</dbReference>
<keyword evidence="3 8" id="KW-0418">Kinase</keyword>
<dbReference type="Pfam" id="PF20143">
    <property type="entry name" value="NAD_kinase_C"/>
    <property type="match status" value="1"/>
</dbReference>
<comment type="cofactor">
    <cofactor evidence="8">
        <name>a divalent metal cation</name>
        <dbReference type="ChEBI" id="CHEBI:60240"/>
    </cofactor>
</comment>
<keyword evidence="4 8" id="KW-0067">ATP-binding</keyword>
<feature type="active site" description="Proton acceptor" evidence="8">
    <location>
        <position position="66"/>
    </location>
</feature>
<dbReference type="InterPro" id="IPR002504">
    <property type="entry name" value="NADK"/>
</dbReference>
<dbReference type="GO" id="GO:0019674">
    <property type="term" value="P:NAD+ metabolic process"/>
    <property type="evidence" value="ECO:0007669"/>
    <property type="project" value="InterPro"/>
</dbReference>
<keyword evidence="6 8" id="KW-0520">NAD</keyword>
<evidence type="ECO:0000256" key="7">
    <source>
        <dbReference type="ARBA" id="ARBA00047925"/>
    </source>
</evidence>
<feature type="binding site" evidence="8">
    <location>
        <position position="170"/>
    </location>
    <ligand>
        <name>NAD(+)</name>
        <dbReference type="ChEBI" id="CHEBI:57540"/>
    </ligand>
</feature>
<feature type="binding site" evidence="8">
    <location>
        <begin position="140"/>
        <end position="141"/>
    </location>
    <ligand>
        <name>NAD(+)</name>
        <dbReference type="ChEBI" id="CHEBI:57540"/>
    </ligand>
</feature>
<evidence type="ECO:0000256" key="5">
    <source>
        <dbReference type="ARBA" id="ARBA00022857"/>
    </source>
</evidence>
<dbReference type="EC" id="2.7.1.23" evidence="8"/>
<dbReference type="GO" id="GO:0006741">
    <property type="term" value="P:NADP+ biosynthetic process"/>
    <property type="evidence" value="ECO:0007669"/>
    <property type="project" value="UniProtKB-UniRule"/>
</dbReference>
<proteinExistence type="inferred from homology"/>
<dbReference type="GO" id="GO:0005737">
    <property type="term" value="C:cytoplasm"/>
    <property type="evidence" value="ECO:0007669"/>
    <property type="project" value="UniProtKB-SubCell"/>
</dbReference>
<gene>
    <name evidence="8" type="primary">nadK</name>
    <name evidence="9" type="ORF">HW115_11835</name>
</gene>